<feature type="compositionally biased region" description="Polar residues" evidence="7">
    <location>
        <begin position="1280"/>
        <end position="1290"/>
    </location>
</feature>
<dbReference type="InterPro" id="IPR011047">
    <property type="entry name" value="Quinoprotein_ADH-like_sf"/>
</dbReference>
<feature type="domain" description="PilY1 beta-propeller" evidence="8">
    <location>
        <begin position="787"/>
        <end position="1126"/>
    </location>
</feature>
<comment type="subcellular location">
    <subcellularLocation>
        <location evidence="1">Fimbrium</location>
    </subcellularLocation>
</comment>
<evidence type="ECO:0000256" key="2">
    <source>
        <dbReference type="ARBA" id="ARBA00008387"/>
    </source>
</evidence>
<dbReference type="Pfam" id="PF05567">
    <property type="entry name" value="T4P_PilY1"/>
    <property type="match status" value="1"/>
</dbReference>
<evidence type="ECO:0000313" key="10">
    <source>
        <dbReference type="Proteomes" id="UP000275663"/>
    </source>
</evidence>
<keyword evidence="3" id="KW-1029">Fimbrium biogenesis</keyword>
<proteinExistence type="inferred from homology"/>
<protein>
    <submittedName>
        <fullName evidence="9">Pilus assembly protein PilY</fullName>
    </submittedName>
</protein>
<organism evidence="9 10">
    <name type="scientific">Undibacterium parvum</name>
    <dbReference type="NCBI Taxonomy" id="401471"/>
    <lineage>
        <taxon>Bacteria</taxon>
        <taxon>Pseudomonadati</taxon>
        <taxon>Pseudomonadota</taxon>
        <taxon>Betaproteobacteria</taxon>
        <taxon>Burkholderiales</taxon>
        <taxon>Oxalobacteraceae</taxon>
        <taxon>Undibacterium</taxon>
    </lineage>
</organism>
<dbReference type="KEGG" id="upv:EJN92_04470"/>
<keyword evidence="5" id="KW-0106">Calcium</keyword>
<dbReference type="GO" id="GO:0009289">
    <property type="term" value="C:pilus"/>
    <property type="evidence" value="ECO:0007669"/>
    <property type="project" value="UniProtKB-SubCell"/>
</dbReference>
<evidence type="ECO:0000256" key="4">
    <source>
        <dbReference type="ARBA" id="ARBA00022723"/>
    </source>
</evidence>
<name>A0A3S9HGS9_9BURK</name>
<evidence type="ECO:0000256" key="7">
    <source>
        <dbReference type="SAM" id="MobiDB-lite"/>
    </source>
</evidence>
<dbReference type="SUPFAM" id="SSF50998">
    <property type="entry name" value="Quinoprotein alcohol dehydrogenase-like"/>
    <property type="match status" value="1"/>
</dbReference>
<evidence type="ECO:0000256" key="6">
    <source>
        <dbReference type="ARBA" id="ARBA00023263"/>
    </source>
</evidence>
<evidence type="ECO:0000313" key="9">
    <source>
        <dbReference type="EMBL" id="AZP11325.1"/>
    </source>
</evidence>
<feature type="compositionally biased region" description="Low complexity" evidence="7">
    <location>
        <begin position="1263"/>
        <end position="1279"/>
    </location>
</feature>
<reference evidence="9 10" key="1">
    <citation type="journal article" date="2011" name="Int. J. Syst. Evol. Microbiol.">
        <title>Description of Undibacterium oligocarboniphilum sp. nov., isolated from purified water, and Undibacterium pigrum strain CCUG 49012 as the type strain of Undibacterium parvum sp. nov., and emended descriptions of the genus Undibacterium and the species Undibacterium pigrum.</title>
        <authorList>
            <person name="Eder W."/>
            <person name="Wanner G."/>
            <person name="Ludwig W."/>
            <person name="Busse H.J."/>
            <person name="Ziemke-Kageler F."/>
            <person name="Lang E."/>
        </authorList>
    </citation>
    <scope>NUCLEOTIDE SEQUENCE [LARGE SCALE GENOMIC DNA]</scope>
    <source>
        <strain evidence="9 10">DSM 23061</strain>
    </source>
</reference>
<evidence type="ECO:0000259" key="8">
    <source>
        <dbReference type="Pfam" id="PF05567"/>
    </source>
</evidence>
<dbReference type="GO" id="GO:0046872">
    <property type="term" value="F:metal ion binding"/>
    <property type="evidence" value="ECO:0007669"/>
    <property type="project" value="UniProtKB-KW"/>
</dbReference>
<dbReference type="EMBL" id="CP034464">
    <property type="protein sequence ID" value="AZP11325.1"/>
    <property type="molecule type" value="Genomic_DNA"/>
</dbReference>
<keyword evidence="4" id="KW-0479">Metal-binding</keyword>
<comment type="similarity">
    <text evidence="2">Belongs to the PilY1 family.</text>
</comment>
<accession>A0A3S9HGS9</accession>
<keyword evidence="10" id="KW-1185">Reference proteome</keyword>
<sequence length="1306" mass="139385">MRVIFITLRRTIMKNLISRLICSGLLFTHIGVFAAAPPIVGLSSTPLYSGGGNVRPNLLLNLSVEFPTVKYAYSGIAYNKTIDFIGYFNPKKCYTYPGGSATYTDWNGASLTVPTPEKAAAGTEFFSISGAADGNHECTNAFSGNFLNWASSSAIDMLRLALTGGDRIESLDTTTQTVLQRAFLSVSTSNFYRSGYFPQLSITGAGNVSAPNKVTPFNVTTLTITNCENKIQFSDSANNSSQSCGVARLSNGKLAKTDKYWGEFYARVKVCDGNENTTRTDVCMQYPSGNYKPVGQMQRNQNNVRYGAFGYLMDQTNTRQGGVLRAPLKYVGSKQYKAANSFIEEANDRQEWDASTGVFASNSEGDATGNSGVINYLNKFGRTGVYKGYDPLSELYYESIRYLQGRQPTPEAIAGMTTTMQDNFQVVTSWVDPIEASCQKNYTITIGDANTHQDKFIPGNNRTGTGDTARAADTATTQWPAFNVMTQTAKVAALESTSTYGNSAPVAALANMDTANTGSNGGTFYMAGTAYWANTNDIRLDKPVRVKTYAIDVDENGNGSIDNTGRSNTAPRLSQLYLAAKYGGFNDANADGNPFKTGTVDGKTLLTNNTEWASGNGTDPDNFFLASNPAKMIAAIAKIFQTVATSGGTLSGIGISSTKSSDNPYIYVPGFDPERWSGSLKKKSGLTLNPPAIWDAGAILTGNPTPTPSPGTRKIYTAKVAADGSLSTIDFVWNNGANFNSADQTALNTNPHTNIVDNLADKRINYLRGDRSLETDAGGFRIRSSVLGDIVNSAPVYYGAPAKNISGPGYSTFYTANAGRQQAVYVGANDGMLHAFDAGTGTELFSYVPNALISKLNMLTDPYYSHQSYVDGKISVKDTQINGAWKTLLLSGMGSGNKGVFALDVTNPANFSAGLGAIWEFTDKNDTDMGYLLSPPLIAKFRTGTSAGQPTYGNFAVISSGYNNFDTSDVNATNKRGSLFLLSLDKAPNAAWVSGSNYFKLNTDTASTYVDISKKNALAAPNVVYGADGAVNYVYAGDLQGNLWRFVFTSGSLATSIASSKPVFTAKTSAGIPQPITVQPKIVFAPGGGYIITFGTGKYVETFDISTANYNTSSYYAVLDTTYNADAVTGRSQLEARTATASGAGFTLTGNSFSYGTTAGTKKGWYFDYSDSATTGERSVTEGAIAGQFLFFNSLLLSSNPCSGGSGKMYQIDLLTGLSDGVTGTSSTIGLLNSPIVFNISTTVGDRNATGSRRTVTKQTVITTGTGNSTGESTTSTSTPDQASKTGRLSWRELQNWQELRKDANK</sequence>
<dbReference type="Proteomes" id="UP000275663">
    <property type="component" value="Chromosome"/>
</dbReference>
<keyword evidence="6" id="KW-0281">Fimbrium</keyword>
<evidence type="ECO:0000256" key="5">
    <source>
        <dbReference type="ARBA" id="ARBA00022837"/>
    </source>
</evidence>
<gene>
    <name evidence="9" type="ORF">EJN92_04470</name>
</gene>
<evidence type="ECO:0000256" key="1">
    <source>
        <dbReference type="ARBA" id="ARBA00004561"/>
    </source>
</evidence>
<feature type="region of interest" description="Disordered" evidence="7">
    <location>
        <begin position="1263"/>
        <end position="1290"/>
    </location>
</feature>
<dbReference type="InterPro" id="IPR008707">
    <property type="entry name" value="B-propeller_PilY1"/>
</dbReference>
<evidence type="ECO:0000256" key="3">
    <source>
        <dbReference type="ARBA" id="ARBA00022558"/>
    </source>
</evidence>